<name>A0A177AGR3_9PEZI</name>
<evidence type="ECO:0000313" key="2">
    <source>
        <dbReference type="EMBL" id="OAF60451.1"/>
    </source>
</evidence>
<reference evidence="2" key="1">
    <citation type="submission" date="2016-03" db="EMBL/GenBank/DDBJ databases">
        <title>Updated assembly of Pseudogymnoascus destructans, the fungus causing white-nose syndrome of bats.</title>
        <authorList>
            <person name="Palmer J.M."/>
            <person name="Drees K.P."/>
            <person name="Foster J.T."/>
            <person name="Lindner D.L."/>
        </authorList>
    </citation>
    <scope>NUCLEOTIDE SEQUENCE [LARGE SCALE GENOMIC DNA]</scope>
    <source>
        <strain evidence="2">20631-21</strain>
    </source>
</reference>
<gene>
    <name evidence="2" type="ORF">VC83_03595</name>
</gene>
<dbReference type="OrthoDB" id="3437037at2759"/>
<accession>A0A177AGR3</accession>
<protein>
    <submittedName>
        <fullName evidence="2">Uncharacterized protein</fullName>
    </submittedName>
</protein>
<sequence>MGPDVRKWFRHNLAGASTSPGLQNTLTRTTRSRQGSKLLAHLINQCTADRGSCGGCPPEPEGPGSSPTLEGYKTGDIKACSISEVLQHPYVGRLSTNIVIQGPLGPSFLVVPEQLSLITTMARTSV</sequence>
<dbReference type="Proteomes" id="UP000077154">
    <property type="component" value="Unassembled WGS sequence"/>
</dbReference>
<dbReference type="VEuPathDB" id="FungiDB:GMDG_04875"/>
<dbReference type="GeneID" id="36286671"/>
<dbReference type="AlphaFoldDB" id="A0A177AGR3"/>
<dbReference type="EMBL" id="KV441391">
    <property type="protein sequence ID" value="OAF60451.1"/>
    <property type="molecule type" value="Genomic_DNA"/>
</dbReference>
<proteinExistence type="predicted"/>
<evidence type="ECO:0000256" key="1">
    <source>
        <dbReference type="SAM" id="MobiDB-lite"/>
    </source>
</evidence>
<dbReference type="RefSeq" id="XP_024325732.1">
    <property type="nucleotide sequence ID" value="XM_024467241.1"/>
</dbReference>
<feature type="region of interest" description="Disordered" evidence="1">
    <location>
        <begin position="52"/>
        <end position="71"/>
    </location>
</feature>
<organism evidence="2">
    <name type="scientific">Pseudogymnoascus destructans</name>
    <dbReference type="NCBI Taxonomy" id="655981"/>
    <lineage>
        <taxon>Eukaryota</taxon>
        <taxon>Fungi</taxon>
        <taxon>Dikarya</taxon>
        <taxon>Ascomycota</taxon>
        <taxon>Pezizomycotina</taxon>
        <taxon>Leotiomycetes</taxon>
        <taxon>Thelebolales</taxon>
        <taxon>Thelebolaceae</taxon>
        <taxon>Pseudogymnoascus</taxon>
    </lineage>
</organism>